<comment type="caution">
    <text evidence="1">The sequence shown here is derived from an EMBL/GenBank/DDBJ whole genome shotgun (WGS) entry which is preliminary data.</text>
</comment>
<dbReference type="InterPro" id="IPR043519">
    <property type="entry name" value="NT_sf"/>
</dbReference>
<protein>
    <submittedName>
        <fullName evidence="1">Uncharacterized protein</fullName>
    </submittedName>
</protein>
<dbReference type="Gene3D" id="3.30.460.40">
    <property type="match status" value="1"/>
</dbReference>
<dbReference type="SUPFAM" id="SSF81301">
    <property type="entry name" value="Nucleotidyltransferase"/>
    <property type="match status" value="1"/>
</dbReference>
<name>A0A0W8FW50_9ZZZZ</name>
<dbReference type="AlphaFoldDB" id="A0A0W8FW50"/>
<accession>A0A0W8FW50</accession>
<gene>
    <name evidence="1" type="ORF">ASZ90_005696</name>
</gene>
<evidence type="ECO:0000313" key="1">
    <source>
        <dbReference type="EMBL" id="KUG24483.1"/>
    </source>
</evidence>
<reference evidence="1" key="1">
    <citation type="journal article" date="2015" name="Proc. Natl. Acad. Sci. U.S.A.">
        <title>Networks of energetic and metabolic interactions define dynamics in microbial communities.</title>
        <authorList>
            <person name="Embree M."/>
            <person name="Liu J.K."/>
            <person name="Al-Bassam M.M."/>
            <person name="Zengler K."/>
        </authorList>
    </citation>
    <scope>NUCLEOTIDE SEQUENCE</scope>
</reference>
<proteinExistence type="predicted"/>
<sequence length="154" mass="17323">MDLLEELKKLSQKLDQAGIDYALCGGLAIAIYARPRATLDIDIMIQPDFLSETKSAVRELGYTMASAPMEFNNGAVKLQRLSKLDKATSEYFVLDLLIVTPEIKKAWDDRTTIEWEGCPLKVVSPQGLILLKSLRNSGQDKEDIEYLRSLENED</sequence>
<dbReference type="InterPro" id="IPR019646">
    <property type="entry name" value="Aminoglyc_AdlTrfase"/>
</dbReference>
<dbReference type="EMBL" id="LNQE01000845">
    <property type="protein sequence ID" value="KUG24483.1"/>
    <property type="molecule type" value="Genomic_DNA"/>
</dbReference>
<organism evidence="1">
    <name type="scientific">hydrocarbon metagenome</name>
    <dbReference type="NCBI Taxonomy" id="938273"/>
    <lineage>
        <taxon>unclassified sequences</taxon>
        <taxon>metagenomes</taxon>
        <taxon>ecological metagenomes</taxon>
    </lineage>
</organism>
<dbReference type="Pfam" id="PF10706">
    <property type="entry name" value="Aminoglyc_resit"/>
    <property type="match status" value="1"/>
</dbReference>